<dbReference type="Gene3D" id="1.20.1260.10">
    <property type="match status" value="1"/>
</dbReference>
<dbReference type="EMBL" id="JAKREW010000041">
    <property type="protein sequence ID" value="MCG7508403.1"/>
    <property type="molecule type" value="Genomic_DNA"/>
</dbReference>
<sequence length="195" mass="20989">MMRLWIVAFGLAVMPSLAAAQIGNPAGLAPDTRFKAPGVPEANQTNYQDRLFAQLMTAGGLAEVDLGKLAVSKTDHQGIRAYAQQMIDSHGKANKALGSIAEKSRMPVPAEPGEDQKMARSHIDGLKGREFDLAYLANQVVEHQKAASLLAWEIGSGEDAALQRFAMETLPTVLEHLQMARDLTAELTLQAQAAK</sequence>
<proteinExistence type="predicted"/>
<evidence type="ECO:0000256" key="1">
    <source>
        <dbReference type="SAM" id="SignalP"/>
    </source>
</evidence>
<feature type="signal peptide" evidence="1">
    <location>
        <begin position="1"/>
        <end position="20"/>
    </location>
</feature>
<comment type="caution">
    <text evidence="3">The sequence shown here is derived from an EMBL/GenBank/DDBJ whole genome shotgun (WGS) entry which is preliminary data.</text>
</comment>
<organism evidence="3 4">
    <name type="scientific">Mesorhizobium retamae</name>
    <dbReference type="NCBI Taxonomy" id="2912854"/>
    <lineage>
        <taxon>Bacteria</taxon>
        <taxon>Pseudomonadati</taxon>
        <taxon>Pseudomonadota</taxon>
        <taxon>Alphaproteobacteria</taxon>
        <taxon>Hyphomicrobiales</taxon>
        <taxon>Phyllobacteriaceae</taxon>
        <taxon>Mesorhizobium</taxon>
    </lineage>
</organism>
<dbReference type="InterPro" id="IPR012347">
    <property type="entry name" value="Ferritin-like"/>
</dbReference>
<protein>
    <submittedName>
        <fullName evidence="3">DUF4142 domain-containing protein</fullName>
    </submittedName>
</protein>
<dbReference type="RefSeq" id="WP_239369914.1">
    <property type="nucleotide sequence ID" value="NZ_JAKREW010000041.1"/>
</dbReference>
<name>A0ABS9QLS5_9HYPH</name>
<evidence type="ECO:0000313" key="3">
    <source>
        <dbReference type="EMBL" id="MCG7508403.1"/>
    </source>
</evidence>
<feature type="domain" description="DUF4142" evidence="2">
    <location>
        <begin position="48"/>
        <end position="183"/>
    </location>
</feature>
<accession>A0ABS9QLS5</accession>
<dbReference type="InterPro" id="IPR025419">
    <property type="entry name" value="DUF4142"/>
</dbReference>
<keyword evidence="4" id="KW-1185">Reference proteome</keyword>
<gene>
    <name evidence="3" type="ORF">L4923_25500</name>
</gene>
<dbReference type="PANTHER" id="PTHR38593">
    <property type="entry name" value="BLR2558 PROTEIN"/>
    <property type="match status" value="1"/>
</dbReference>
<evidence type="ECO:0000259" key="2">
    <source>
        <dbReference type="Pfam" id="PF13628"/>
    </source>
</evidence>
<evidence type="ECO:0000313" key="4">
    <source>
        <dbReference type="Proteomes" id="UP001201701"/>
    </source>
</evidence>
<dbReference type="Proteomes" id="UP001201701">
    <property type="component" value="Unassembled WGS sequence"/>
</dbReference>
<feature type="chain" id="PRO_5046545701" evidence="1">
    <location>
        <begin position="21"/>
        <end position="195"/>
    </location>
</feature>
<dbReference type="Pfam" id="PF13628">
    <property type="entry name" value="DUF4142"/>
    <property type="match status" value="1"/>
</dbReference>
<dbReference type="PANTHER" id="PTHR38593:SF1">
    <property type="entry name" value="BLR2558 PROTEIN"/>
    <property type="match status" value="1"/>
</dbReference>
<keyword evidence="1" id="KW-0732">Signal</keyword>
<reference evidence="3 4" key="1">
    <citation type="submission" date="2022-02" db="EMBL/GenBank/DDBJ databases">
        <title>Draft genome sequence of Mezorhizobium retamae strain IRAMC:0171 isolated from Retama raetam nodules.</title>
        <authorList>
            <person name="Bengaied R."/>
            <person name="Sbissi I."/>
            <person name="Huber K."/>
            <person name="Ghodbane F."/>
            <person name="Nouioui I."/>
            <person name="Tarhouni M."/>
            <person name="Gtari M."/>
        </authorList>
    </citation>
    <scope>NUCLEOTIDE SEQUENCE [LARGE SCALE GENOMIC DNA]</scope>
    <source>
        <strain evidence="3 4">IRAMC:0171</strain>
    </source>
</reference>